<sequence length="90" mass="10226">MRTKILLLLPALLLALPHPLSAQWTPDPWRGMVSIASDEPREHGAMLLHLDNGNTIITWTWNQNYELPLEGRYQVLTPSGVQLSPRMVFP</sequence>
<evidence type="ECO:0000313" key="3">
    <source>
        <dbReference type="Proteomes" id="UP000319619"/>
    </source>
</evidence>
<proteinExistence type="predicted"/>
<protein>
    <submittedName>
        <fullName evidence="2">Uncharacterized protein</fullName>
    </submittedName>
</protein>
<name>A0A532UPK6_UNCL8</name>
<feature type="chain" id="PRO_5021948267" evidence="1">
    <location>
        <begin position="23"/>
        <end position="90"/>
    </location>
</feature>
<dbReference type="Proteomes" id="UP000319619">
    <property type="component" value="Unassembled WGS sequence"/>
</dbReference>
<dbReference type="AlphaFoldDB" id="A0A532UPK6"/>
<keyword evidence="1" id="KW-0732">Signal</keyword>
<reference evidence="2 3" key="1">
    <citation type="submission" date="2017-06" db="EMBL/GenBank/DDBJ databases">
        <title>Novel microbial phyla capable of carbon fixation and sulfur reduction in deep-sea sediments.</title>
        <authorList>
            <person name="Huang J."/>
            <person name="Baker B."/>
            <person name="Wang Y."/>
        </authorList>
    </citation>
    <scope>NUCLEOTIDE SEQUENCE [LARGE SCALE GENOMIC DNA]</scope>
    <source>
        <strain evidence="2">B3_LCP</strain>
    </source>
</reference>
<gene>
    <name evidence="2" type="ORF">CEE37_14700</name>
</gene>
<evidence type="ECO:0000256" key="1">
    <source>
        <dbReference type="SAM" id="SignalP"/>
    </source>
</evidence>
<comment type="caution">
    <text evidence="2">The sequence shown here is derived from an EMBL/GenBank/DDBJ whole genome shotgun (WGS) entry which is preliminary data.</text>
</comment>
<feature type="signal peptide" evidence="1">
    <location>
        <begin position="1"/>
        <end position="22"/>
    </location>
</feature>
<evidence type="ECO:0000313" key="2">
    <source>
        <dbReference type="EMBL" id="TKJ36832.1"/>
    </source>
</evidence>
<organism evidence="2 3">
    <name type="scientific">candidate division LCP-89 bacterium B3_LCP</name>
    <dbReference type="NCBI Taxonomy" id="2012998"/>
    <lineage>
        <taxon>Bacteria</taxon>
        <taxon>Pseudomonadati</taxon>
        <taxon>Bacteria division LCP-89</taxon>
    </lineage>
</organism>
<accession>A0A532UPK6</accession>
<dbReference type="EMBL" id="NJBN01000015">
    <property type="protein sequence ID" value="TKJ36832.1"/>
    <property type="molecule type" value="Genomic_DNA"/>
</dbReference>